<dbReference type="NCBIfam" id="TIGR00585">
    <property type="entry name" value="mutl"/>
    <property type="match status" value="1"/>
</dbReference>
<comment type="similarity">
    <text evidence="1 5">Belongs to the DNA mismatch repair MutL/HexB family.</text>
</comment>
<keyword evidence="9" id="KW-1185">Reference proteome</keyword>
<dbReference type="SUPFAM" id="SSF54211">
    <property type="entry name" value="Ribosomal protein S5 domain 2-like"/>
    <property type="match status" value="1"/>
</dbReference>
<evidence type="ECO:0000256" key="4">
    <source>
        <dbReference type="ARBA" id="ARBA00023204"/>
    </source>
</evidence>
<dbReference type="InterPro" id="IPR042120">
    <property type="entry name" value="MutL_C_dimsub"/>
</dbReference>
<feature type="domain" description="DNA mismatch repair protein S5" evidence="7">
    <location>
        <begin position="209"/>
        <end position="327"/>
    </location>
</feature>
<dbReference type="CDD" id="cd00782">
    <property type="entry name" value="MutL_Trans"/>
    <property type="match status" value="1"/>
</dbReference>
<dbReference type="AlphaFoldDB" id="A0A7G1HSG4"/>
<accession>A0A7G1HSG4</accession>
<evidence type="ECO:0000256" key="1">
    <source>
        <dbReference type="ARBA" id="ARBA00006082"/>
    </source>
</evidence>
<dbReference type="Pfam" id="PF01119">
    <property type="entry name" value="DNA_mis_repair"/>
    <property type="match status" value="1"/>
</dbReference>
<evidence type="ECO:0000256" key="3">
    <source>
        <dbReference type="ARBA" id="ARBA00022763"/>
    </source>
</evidence>
<dbReference type="GO" id="GO:0016887">
    <property type="term" value="F:ATP hydrolysis activity"/>
    <property type="evidence" value="ECO:0007669"/>
    <property type="project" value="InterPro"/>
</dbReference>
<dbReference type="InterPro" id="IPR038973">
    <property type="entry name" value="MutL/Mlh/Pms-like"/>
</dbReference>
<dbReference type="InterPro" id="IPR014762">
    <property type="entry name" value="DNA_mismatch_repair_CS"/>
</dbReference>
<dbReference type="Pfam" id="PF08676">
    <property type="entry name" value="MutL_C"/>
    <property type="match status" value="1"/>
</dbReference>
<dbReference type="InterPro" id="IPR014721">
    <property type="entry name" value="Ribsml_uS5_D2-typ_fold_subgr"/>
</dbReference>
<dbReference type="Gene3D" id="3.30.230.10">
    <property type="match status" value="1"/>
</dbReference>
<dbReference type="GO" id="GO:0030983">
    <property type="term" value="F:mismatched DNA binding"/>
    <property type="evidence" value="ECO:0007669"/>
    <property type="project" value="InterPro"/>
</dbReference>
<dbReference type="PROSITE" id="PS00058">
    <property type="entry name" value="DNA_MISMATCH_REPAIR_1"/>
    <property type="match status" value="1"/>
</dbReference>
<dbReference type="PANTHER" id="PTHR10073:SF12">
    <property type="entry name" value="DNA MISMATCH REPAIR PROTEIN MLH1"/>
    <property type="match status" value="1"/>
</dbReference>
<dbReference type="SUPFAM" id="SSF118116">
    <property type="entry name" value="DNA mismatch repair protein MutL"/>
    <property type="match status" value="1"/>
</dbReference>
<keyword evidence="4 5" id="KW-0234">DNA repair</keyword>
<dbReference type="SUPFAM" id="SSF55874">
    <property type="entry name" value="ATPase domain of HSP90 chaperone/DNA topoisomerase II/histidine kinase"/>
    <property type="match status" value="1"/>
</dbReference>
<dbReference type="GO" id="GO:0032300">
    <property type="term" value="C:mismatch repair complex"/>
    <property type="evidence" value="ECO:0007669"/>
    <property type="project" value="InterPro"/>
</dbReference>
<feature type="domain" description="MutL C-terminal dimerisation" evidence="6">
    <location>
        <begin position="440"/>
        <end position="582"/>
    </location>
</feature>
<dbReference type="InterPro" id="IPR014790">
    <property type="entry name" value="MutL_C"/>
</dbReference>
<dbReference type="InterPro" id="IPR020667">
    <property type="entry name" value="DNA_mismatch_repair_MutL"/>
</dbReference>
<sequence>MSDIIQLLPDSVANQIAAGEVIQRPASVIKELVENAVDAKASLIQVILKDAGRTLIQVIDNGKGMSATDARLAFERHATSKIRVADDLFSLHTMGFRGEALASIAAIAQVELRTKRKEDEMGTLITLAASTVESQECVSCPTGSNFCVKNIFYNVPARRKFLKSNQVELSNIINEFERIALINPEVSFILKHNDNELFNLQPGNFRQRIVSIYGKGMNQQLLPLEIETSLIKISGYIGKPEAARKRNALQYFFVNGRYMRHPYFHKAVMQSYEQLIPVGEMPNYFINFTVEPSQIDVNIHPTKTEIKFENEQAIWQIISATVKEALGKFSAVPSIDFDMADAPEIPIFQKNNPVAPPKSNFNPSYNPFKMSTGENSRRPDFDWNKLYAGFTSGEVPVVGKEEESEIFTSAIDKEDDELPEENLIVQSVISTDNMGDTGGSFMQIRGRYILTNVKSGLMIVDQYRAHVRILFDRYMSCIQAKQGVSQRTLFPEIIQLTTAQVAILQNIMADLQFLGFDLSDMGNNVYSVNGIPSGIEGVNIETLIWNMLETATEKGRDVKTDVHERLALSLAEAAAIPYGQVLSSLEMEQLVSDLLASVMPNYTPDGKTVISILSNDEITKRFK</sequence>
<dbReference type="InterPro" id="IPR020568">
    <property type="entry name" value="Ribosomal_Su5_D2-typ_SF"/>
</dbReference>
<dbReference type="PANTHER" id="PTHR10073">
    <property type="entry name" value="DNA MISMATCH REPAIR PROTEIN MLH, PMS, MUTL"/>
    <property type="match status" value="1"/>
</dbReference>
<organism evidence="8 9">
    <name type="scientific">Coprobacter secundus subsp. similis</name>
    <dbReference type="NCBI Taxonomy" id="2751153"/>
    <lineage>
        <taxon>Bacteria</taxon>
        <taxon>Pseudomonadati</taxon>
        <taxon>Bacteroidota</taxon>
        <taxon>Bacteroidia</taxon>
        <taxon>Bacteroidales</taxon>
        <taxon>Barnesiellaceae</taxon>
        <taxon>Coprobacter</taxon>
    </lineage>
</organism>
<protein>
    <recommendedName>
        <fullName evidence="2 5">DNA mismatch repair protein MutL</fullName>
    </recommendedName>
</protein>
<gene>
    <name evidence="5 8" type="primary">mutL</name>
    <name evidence="8" type="ORF">Cop2CBH44_10320</name>
</gene>
<dbReference type="SMART" id="SM01340">
    <property type="entry name" value="DNA_mis_repair"/>
    <property type="match status" value="1"/>
</dbReference>
<dbReference type="InterPro" id="IPR002099">
    <property type="entry name" value="MutL/Mlh/PMS"/>
</dbReference>
<dbReference type="Proteomes" id="UP000594042">
    <property type="component" value="Chromosome"/>
</dbReference>
<reference evidence="9" key="1">
    <citation type="submission" date="2020-07" db="EMBL/GenBank/DDBJ databases">
        <title>Complete genome sequencing of Coprobacter sp. strain 2CBH44.</title>
        <authorList>
            <person name="Sakamoto M."/>
            <person name="Murakami T."/>
            <person name="Mori H."/>
        </authorList>
    </citation>
    <scope>NUCLEOTIDE SEQUENCE [LARGE SCALE GENOMIC DNA]</scope>
    <source>
        <strain evidence="9">2CBH44</strain>
    </source>
</reference>
<dbReference type="GO" id="GO:0140664">
    <property type="term" value="F:ATP-dependent DNA damage sensor activity"/>
    <property type="evidence" value="ECO:0007669"/>
    <property type="project" value="InterPro"/>
</dbReference>
<dbReference type="CDD" id="cd16926">
    <property type="entry name" value="HATPase_MutL-MLH-PMS-like"/>
    <property type="match status" value="1"/>
</dbReference>
<comment type="function">
    <text evidence="5">This protein is involved in the repair of mismatches in DNA. It is required for dam-dependent methyl-directed DNA mismatch repair. May act as a 'molecular matchmaker', a protein that promotes the formation of a stable complex between two or more DNA-binding proteins in an ATP-dependent manner without itself being part of a final effector complex.</text>
</comment>
<dbReference type="FunFam" id="3.30.565.10:FF:000003">
    <property type="entry name" value="DNA mismatch repair endonuclease MutL"/>
    <property type="match status" value="1"/>
</dbReference>
<dbReference type="Gene3D" id="3.30.565.10">
    <property type="entry name" value="Histidine kinase-like ATPase, C-terminal domain"/>
    <property type="match status" value="1"/>
</dbReference>
<dbReference type="SMART" id="SM00853">
    <property type="entry name" value="MutL_C"/>
    <property type="match status" value="1"/>
</dbReference>
<dbReference type="Pfam" id="PF13589">
    <property type="entry name" value="HATPase_c_3"/>
    <property type="match status" value="1"/>
</dbReference>
<dbReference type="Gene3D" id="3.30.1370.100">
    <property type="entry name" value="MutL, C-terminal domain, regulatory subdomain"/>
    <property type="match status" value="1"/>
</dbReference>
<evidence type="ECO:0000313" key="8">
    <source>
        <dbReference type="EMBL" id="BCI62679.1"/>
    </source>
</evidence>
<evidence type="ECO:0000256" key="2">
    <source>
        <dbReference type="ARBA" id="ARBA00021975"/>
    </source>
</evidence>
<evidence type="ECO:0000259" key="7">
    <source>
        <dbReference type="SMART" id="SM01340"/>
    </source>
</evidence>
<dbReference type="EMBL" id="AP023322">
    <property type="protein sequence ID" value="BCI62679.1"/>
    <property type="molecule type" value="Genomic_DNA"/>
</dbReference>
<keyword evidence="3 5" id="KW-0227">DNA damage</keyword>
<name>A0A7G1HSG4_9BACT</name>
<evidence type="ECO:0000256" key="5">
    <source>
        <dbReference type="HAMAP-Rule" id="MF_00149"/>
    </source>
</evidence>
<dbReference type="KEGG" id="copr:Cop2CBH44_10320"/>
<dbReference type="Gene3D" id="3.30.1540.20">
    <property type="entry name" value="MutL, C-terminal domain, dimerisation subdomain"/>
    <property type="match status" value="1"/>
</dbReference>
<dbReference type="HAMAP" id="MF_00149">
    <property type="entry name" value="DNA_mis_repair"/>
    <property type="match status" value="1"/>
</dbReference>
<dbReference type="GO" id="GO:0005524">
    <property type="term" value="F:ATP binding"/>
    <property type="evidence" value="ECO:0007669"/>
    <property type="project" value="InterPro"/>
</dbReference>
<dbReference type="InterPro" id="IPR013507">
    <property type="entry name" value="DNA_mismatch_S5_2-like"/>
</dbReference>
<dbReference type="RefSeq" id="WP_200755675.1">
    <property type="nucleotide sequence ID" value="NZ_AP023322.1"/>
</dbReference>
<dbReference type="InterPro" id="IPR042121">
    <property type="entry name" value="MutL_C_regsub"/>
</dbReference>
<dbReference type="InterPro" id="IPR037198">
    <property type="entry name" value="MutL_C_sf"/>
</dbReference>
<dbReference type="GO" id="GO:0006298">
    <property type="term" value="P:mismatch repair"/>
    <property type="evidence" value="ECO:0007669"/>
    <property type="project" value="UniProtKB-UniRule"/>
</dbReference>
<proteinExistence type="inferred from homology"/>
<evidence type="ECO:0000313" key="9">
    <source>
        <dbReference type="Proteomes" id="UP000594042"/>
    </source>
</evidence>
<dbReference type="InterPro" id="IPR036890">
    <property type="entry name" value="HATPase_C_sf"/>
</dbReference>
<evidence type="ECO:0000259" key="6">
    <source>
        <dbReference type="SMART" id="SM00853"/>
    </source>
</evidence>